<dbReference type="RefSeq" id="WP_106005445.1">
    <property type="nucleotide sequence ID" value="NZ_CP136419.1"/>
</dbReference>
<evidence type="ECO:0000256" key="4">
    <source>
        <dbReference type="ARBA" id="ARBA00023125"/>
    </source>
</evidence>
<dbReference type="PROSITE" id="PS50043">
    <property type="entry name" value="HTH_LUXR_2"/>
    <property type="match status" value="1"/>
</dbReference>
<evidence type="ECO:0000313" key="11">
    <source>
        <dbReference type="Proteomes" id="UP000238415"/>
    </source>
</evidence>
<keyword evidence="5" id="KW-0804">Transcription</keyword>
<dbReference type="InterPro" id="IPR016032">
    <property type="entry name" value="Sig_transdc_resp-reg_C-effctor"/>
</dbReference>
<dbReference type="SUPFAM" id="SSF46894">
    <property type="entry name" value="C-terminal effector domain of the bipartite response regulators"/>
    <property type="match status" value="1"/>
</dbReference>
<dbReference type="CDD" id="cd06170">
    <property type="entry name" value="LuxR_C_like"/>
    <property type="match status" value="1"/>
</dbReference>
<dbReference type="AlphaFoldDB" id="A0A2T0ARU8"/>
<evidence type="ECO:0000256" key="1">
    <source>
        <dbReference type="ARBA" id="ARBA00018672"/>
    </source>
</evidence>
<dbReference type="Pfam" id="PF00072">
    <property type="entry name" value="Response_reg"/>
    <property type="match status" value="1"/>
</dbReference>
<dbReference type="InterPro" id="IPR058245">
    <property type="entry name" value="NreC/VraR/RcsB-like_REC"/>
</dbReference>
<keyword evidence="3" id="KW-0805">Transcription regulation</keyword>
<dbReference type="InterPro" id="IPR000792">
    <property type="entry name" value="Tscrpt_reg_LuxR_C"/>
</dbReference>
<dbReference type="PROSITE" id="PS00622">
    <property type="entry name" value="HTH_LUXR_1"/>
    <property type="match status" value="1"/>
</dbReference>
<dbReference type="GO" id="GO:0006355">
    <property type="term" value="P:regulation of DNA-templated transcription"/>
    <property type="evidence" value="ECO:0007669"/>
    <property type="project" value="InterPro"/>
</dbReference>
<dbReference type="PANTHER" id="PTHR43214">
    <property type="entry name" value="TWO-COMPONENT RESPONSE REGULATOR"/>
    <property type="match status" value="1"/>
</dbReference>
<sequence length="226" mass="24813">MEYNGKIRIVIADDHSVVRAGLRYLINAESDMQVVGEAGDGDEALKLTRELRPDILLLDISMPFCNGFTVVERIAAEMPLVKVLVLSMHEDCEYVEKALAAGAAGYIIKRAADNDLITAIRVVSQGGVFIHPLVARFLVDALQKGAKGKGHPDKNSEKRNTHLTSRETEVLRLVALGYTNQEIAEALGLSVKTVESHKGNISRKLNLTSRAELVRYALQQGLIPRD</sequence>
<dbReference type="SMART" id="SM00448">
    <property type="entry name" value="REC"/>
    <property type="match status" value="1"/>
</dbReference>
<organism evidence="10 11">
    <name type="scientific">Neomoorella humiferrea</name>
    <dbReference type="NCBI Taxonomy" id="676965"/>
    <lineage>
        <taxon>Bacteria</taxon>
        <taxon>Bacillati</taxon>
        <taxon>Bacillota</taxon>
        <taxon>Clostridia</taxon>
        <taxon>Neomoorellales</taxon>
        <taxon>Neomoorellaceae</taxon>
        <taxon>Neomoorella</taxon>
    </lineage>
</organism>
<dbReference type="SMART" id="SM00421">
    <property type="entry name" value="HTH_LUXR"/>
    <property type="match status" value="1"/>
</dbReference>
<keyword evidence="4" id="KW-0238">DNA-binding</keyword>
<gene>
    <name evidence="10" type="primary">nreC_4</name>
    <name evidence="10" type="ORF">MOHU_14780</name>
</gene>
<dbReference type="InterPro" id="IPR039420">
    <property type="entry name" value="WalR-like"/>
</dbReference>
<dbReference type="SUPFAM" id="SSF52172">
    <property type="entry name" value="CheY-like"/>
    <property type="match status" value="1"/>
</dbReference>
<dbReference type="CDD" id="cd17535">
    <property type="entry name" value="REC_NarL-like"/>
    <property type="match status" value="1"/>
</dbReference>
<dbReference type="PROSITE" id="PS50110">
    <property type="entry name" value="RESPONSE_REGULATORY"/>
    <property type="match status" value="1"/>
</dbReference>
<dbReference type="Pfam" id="PF00196">
    <property type="entry name" value="GerE"/>
    <property type="match status" value="1"/>
</dbReference>
<keyword evidence="2 7" id="KW-0597">Phosphoprotein</keyword>
<evidence type="ECO:0000256" key="6">
    <source>
        <dbReference type="ARBA" id="ARBA00024867"/>
    </source>
</evidence>
<proteinExistence type="predicted"/>
<evidence type="ECO:0000256" key="5">
    <source>
        <dbReference type="ARBA" id="ARBA00023163"/>
    </source>
</evidence>
<feature type="modified residue" description="4-aspartylphosphate" evidence="7">
    <location>
        <position position="59"/>
    </location>
</feature>
<feature type="domain" description="HTH luxR-type" evidence="8">
    <location>
        <begin position="156"/>
        <end position="221"/>
    </location>
</feature>
<feature type="domain" description="Response regulatory" evidence="9">
    <location>
        <begin position="8"/>
        <end position="124"/>
    </location>
</feature>
<evidence type="ECO:0000256" key="7">
    <source>
        <dbReference type="PROSITE-ProRule" id="PRU00169"/>
    </source>
</evidence>
<evidence type="ECO:0000256" key="2">
    <source>
        <dbReference type="ARBA" id="ARBA00022553"/>
    </source>
</evidence>
<dbReference type="Gene3D" id="3.40.50.2300">
    <property type="match status" value="1"/>
</dbReference>
<dbReference type="GO" id="GO:0000160">
    <property type="term" value="P:phosphorelay signal transduction system"/>
    <property type="evidence" value="ECO:0007669"/>
    <property type="project" value="InterPro"/>
</dbReference>
<comment type="function">
    <text evidence="6">May play the central regulatory role in sporulation. It may be an element of the effector pathway responsible for the activation of sporulation genes in response to nutritional stress. Spo0A may act in concert with spo0H (a sigma factor) to control the expression of some genes that are critical to the sporulation process.</text>
</comment>
<keyword evidence="11" id="KW-1185">Reference proteome</keyword>
<evidence type="ECO:0000259" key="8">
    <source>
        <dbReference type="PROSITE" id="PS50043"/>
    </source>
</evidence>
<dbReference type="EMBL" id="PVXM01000028">
    <property type="protein sequence ID" value="PRR72549.1"/>
    <property type="molecule type" value="Genomic_DNA"/>
</dbReference>
<evidence type="ECO:0000259" key="9">
    <source>
        <dbReference type="PROSITE" id="PS50110"/>
    </source>
</evidence>
<accession>A0A2T0ARU8</accession>
<dbReference type="PRINTS" id="PR00038">
    <property type="entry name" value="HTHLUXR"/>
</dbReference>
<reference evidence="10 11" key="1">
    <citation type="submission" date="2018-03" db="EMBL/GenBank/DDBJ databases">
        <title>Genome sequence of Moorella humiferrea DSM 23265.</title>
        <authorList>
            <person name="Poehlein A."/>
            <person name="Daniel R."/>
        </authorList>
    </citation>
    <scope>NUCLEOTIDE SEQUENCE [LARGE SCALE GENOMIC DNA]</scope>
    <source>
        <strain evidence="10 11">DSM 23265</strain>
    </source>
</reference>
<dbReference type="OrthoDB" id="9779069at2"/>
<comment type="caution">
    <text evidence="10">The sequence shown here is derived from an EMBL/GenBank/DDBJ whole genome shotgun (WGS) entry which is preliminary data.</text>
</comment>
<dbReference type="InterPro" id="IPR011006">
    <property type="entry name" value="CheY-like_superfamily"/>
</dbReference>
<dbReference type="InterPro" id="IPR001789">
    <property type="entry name" value="Sig_transdc_resp-reg_receiver"/>
</dbReference>
<dbReference type="Proteomes" id="UP000238415">
    <property type="component" value="Unassembled WGS sequence"/>
</dbReference>
<protein>
    <recommendedName>
        <fullName evidence="1">Stage 0 sporulation protein A homolog</fullName>
    </recommendedName>
</protein>
<evidence type="ECO:0000256" key="3">
    <source>
        <dbReference type="ARBA" id="ARBA00023015"/>
    </source>
</evidence>
<evidence type="ECO:0000313" key="10">
    <source>
        <dbReference type="EMBL" id="PRR72549.1"/>
    </source>
</evidence>
<dbReference type="PANTHER" id="PTHR43214:SF41">
    <property type="entry name" value="NITRATE_NITRITE RESPONSE REGULATOR PROTEIN NARP"/>
    <property type="match status" value="1"/>
</dbReference>
<name>A0A2T0ARU8_9FIRM</name>
<dbReference type="GO" id="GO:0003677">
    <property type="term" value="F:DNA binding"/>
    <property type="evidence" value="ECO:0007669"/>
    <property type="project" value="UniProtKB-KW"/>
</dbReference>